<feature type="transmembrane region" description="Helical" evidence="1">
    <location>
        <begin position="127"/>
        <end position="146"/>
    </location>
</feature>
<dbReference type="VEuPathDB" id="FungiDB:AAP_05000"/>
<dbReference type="PANTHER" id="PTHR28062:SF1">
    <property type="entry name" value="TRANSMEMBRANE PROTEIN"/>
    <property type="match status" value="1"/>
</dbReference>
<dbReference type="PANTHER" id="PTHR28062">
    <property type="entry name" value="K+-H+ EXCHANGE-LIKE PROTEIN"/>
    <property type="match status" value="1"/>
</dbReference>
<dbReference type="EMBL" id="AZGZ01000026">
    <property type="protein sequence ID" value="KZZ88428.1"/>
    <property type="molecule type" value="Genomic_DNA"/>
</dbReference>
<keyword evidence="1" id="KW-0812">Transmembrane</keyword>
<accession>A0A167W5K2</accession>
<evidence type="ECO:0000313" key="2">
    <source>
        <dbReference type="EMBL" id="KZZ88428.1"/>
    </source>
</evidence>
<dbReference type="Proteomes" id="UP000242877">
    <property type="component" value="Unassembled WGS sequence"/>
</dbReference>
<name>A0A167W5K2_9EURO</name>
<dbReference type="GO" id="GO:0005743">
    <property type="term" value="C:mitochondrial inner membrane"/>
    <property type="evidence" value="ECO:0007669"/>
    <property type="project" value="TreeGrafter"/>
</dbReference>
<protein>
    <recommendedName>
        <fullName evidence="4">Mitochondrial K+-H+ exchange-related-domain-containing protein</fullName>
    </recommendedName>
</protein>
<dbReference type="OrthoDB" id="5562676at2759"/>
<keyword evidence="1" id="KW-1133">Transmembrane helix</keyword>
<keyword evidence="3" id="KW-1185">Reference proteome</keyword>
<sequence length="282" mass="32852">MRLFLIPVARGRTLLFCKKLDAQAAIKPNWHDKLQLKTAQKWAEWEQADRGWKKHLVQWGDKVMQRVPFEEWGLKSVPPLKRSAKADILTGKRIELLYPKNIIEESSVLSELNRLATERQSLHRRRMWWSLAISPLTAPIAIIPLIPNIPFFYLAYRAWSHWRALEGSKHLTYLLQNRRVQPQTLGSLENFYAENKAAIDGREVDLLRDKSPSRRLFRERKKGTQEAKADLQDEDILLKHDDGKKLAEILEAPELVAEVERAVFQVRQLGGEKDPKDLKKDE</sequence>
<dbReference type="GO" id="GO:1902600">
    <property type="term" value="P:proton transmembrane transport"/>
    <property type="evidence" value="ECO:0007669"/>
    <property type="project" value="TreeGrafter"/>
</dbReference>
<proteinExistence type="predicted"/>
<dbReference type="Pfam" id="PF10173">
    <property type="entry name" value="Mit_KHE1"/>
    <property type="match status" value="1"/>
</dbReference>
<dbReference type="GO" id="GO:0006813">
    <property type="term" value="P:potassium ion transport"/>
    <property type="evidence" value="ECO:0007669"/>
    <property type="project" value="TreeGrafter"/>
</dbReference>
<dbReference type="InterPro" id="IPR018786">
    <property type="entry name" value="Mit_KHE1"/>
</dbReference>
<evidence type="ECO:0008006" key="4">
    <source>
        <dbReference type="Google" id="ProtNLM"/>
    </source>
</evidence>
<gene>
    <name evidence="2" type="ORF">AAP_05000</name>
</gene>
<organism evidence="2 3">
    <name type="scientific">Ascosphaera apis ARSEF 7405</name>
    <dbReference type="NCBI Taxonomy" id="392613"/>
    <lineage>
        <taxon>Eukaryota</taxon>
        <taxon>Fungi</taxon>
        <taxon>Dikarya</taxon>
        <taxon>Ascomycota</taxon>
        <taxon>Pezizomycotina</taxon>
        <taxon>Eurotiomycetes</taxon>
        <taxon>Eurotiomycetidae</taxon>
        <taxon>Onygenales</taxon>
        <taxon>Ascosphaeraceae</taxon>
        <taxon>Ascosphaera</taxon>
    </lineage>
</organism>
<comment type="caution">
    <text evidence="2">The sequence shown here is derived from an EMBL/GenBank/DDBJ whole genome shotgun (WGS) entry which is preliminary data.</text>
</comment>
<evidence type="ECO:0000313" key="3">
    <source>
        <dbReference type="Proteomes" id="UP000242877"/>
    </source>
</evidence>
<keyword evidence="1" id="KW-0472">Membrane</keyword>
<reference evidence="2 3" key="1">
    <citation type="journal article" date="2016" name="Genome Biol. Evol.">
        <title>Divergent and convergent evolution of fungal pathogenicity.</title>
        <authorList>
            <person name="Shang Y."/>
            <person name="Xiao G."/>
            <person name="Zheng P."/>
            <person name="Cen K."/>
            <person name="Zhan S."/>
            <person name="Wang C."/>
        </authorList>
    </citation>
    <scope>NUCLEOTIDE SEQUENCE [LARGE SCALE GENOMIC DNA]</scope>
    <source>
        <strain evidence="2 3">ARSEF 7405</strain>
    </source>
</reference>
<evidence type="ECO:0000256" key="1">
    <source>
        <dbReference type="SAM" id="Phobius"/>
    </source>
</evidence>
<dbReference type="AlphaFoldDB" id="A0A167W5K2"/>